<feature type="transmembrane region" description="Helical" evidence="9">
    <location>
        <begin position="359"/>
        <end position="377"/>
    </location>
</feature>
<keyword evidence="4" id="KW-0808">Transferase</keyword>
<dbReference type="GO" id="GO:0016020">
    <property type="term" value="C:membrane"/>
    <property type="evidence" value="ECO:0007669"/>
    <property type="project" value="UniProtKB-SubCell"/>
</dbReference>
<keyword evidence="5 9" id="KW-0812">Transmembrane</keyword>
<dbReference type="PANTHER" id="PTHR31595:SF57">
    <property type="entry name" value="OS04G0481900 PROTEIN"/>
    <property type="match status" value="1"/>
</dbReference>
<keyword evidence="12" id="KW-1185">Reference proteome</keyword>
<evidence type="ECO:0000313" key="11">
    <source>
        <dbReference type="EMBL" id="KIJ04928.1"/>
    </source>
</evidence>
<keyword evidence="6 9" id="KW-1133">Transmembrane helix</keyword>
<evidence type="ECO:0000313" key="12">
    <source>
        <dbReference type="Proteomes" id="UP000053647"/>
    </source>
</evidence>
<evidence type="ECO:0000256" key="4">
    <source>
        <dbReference type="ARBA" id="ARBA00022679"/>
    </source>
</evidence>
<evidence type="ECO:0000256" key="5">
    <source>
        <dbReference type="ARBA" id="ARBA00022692"/>
    </source>
</evidence>
<reference evidence="11 12" key="1">
    <citation type="submission" date="2014-06" db="EMBL/GenBank/DDBJ databases">
        <authorList>
            <consortium name="DOE Joint Genome Institute"/>
            <person name="Kuo A."/>
            <person name="Kohler A."/>
            <person name="Nagy L.G."/>
            <person name="Floudas D."/>
            <person name="Copeland A."/>
            <person name="Barry K.W."/>
            <person name="Cichocki N."/>
            <person name="Veneault-Fourrey C."/>
            <person name="LaButti K."/>
            <person name="Lindquist E.A."/>
            <person name="Lipzen A."/>
            <person name="Lundell T."/>
            <person name="Morin E."/>
            <person name="Murat C."/>
            <person name="Sun H."/>
            <person name="Tunlid A."/>
            <person name="Henrissat B."/>
            <person name="Grigoriev I.V."/>
            <person name="Hibbett D.S."/>
            <person name="Martin F."/>
            <person name="Nordberg H.P."/>
            <person name="Cantor M.N."/>
            <person name="Hua S.X."/>
        </authorList>
    </citation>
    <scope>NUCLEOTIDE SEQUENCE [LARGE SCALE GENOMIC DNA]</scope>
    <source>
        <strain evidence="11 12">ATCC 200175</strain>
    </source>
</reference>
<keyword evidence="7 9" id="KW-0472">Membrane</keyword>
<dbReference type="HOGENOM" id="CLU_034105_0_0_1"/>
<evidence type="ECO:0000259" key="10">
    <source>
        <dbReference type="Pfam" id="PF13813"/>
    </source>
</evidence>
<organism evidence="11 12">
    <name type="scientific">Paxillus involutus ATCC 200175</name>
    <dbReference type="NCBI Taxonomy" id="664439"/>
    <lineage>
        <taxon>Eukaryota</taxon>
        <taxon>Fungi</taxon>
        <taxon>Dikarya</taxon>
        <taxon>Basidiomycota</taxon>
        <taxon>Agaricomycotina</taxon>
        <taxon>Agaricomycetes</taxon>
        <taxon>Agaricomycetidae</taxon>
        <taxon>Boletales</taxon>
        <taxon>Paxilineae</taxon>
        <taxon>Paxillaceae</taxon>
        <taxon>Paxillus</taxon>
    </lineage>
</organism>
<gene>
    <name evidence="11" type="ORF">PAXINDRAFT_103968</name>
</gene>
<name>A0A0C9T0E2_PAXIN</name>
<dbReference type="Proteomes" id="UP000053647">
    <property type="component" value="Unassembled WGS sequence"/>
</dbReference>
<feature type="transmembrane region" description="Helical" evidence="9">
    <location>
        <begin position="86"/>
        <end position="103"/>
    </location>
</feature>
<feature type="transmembrane region" description="Helical" evidence="9">
    <location>
        <begin position="329"/>
        <end position="347"/>
    </location>
</feature>
<feature type="transmembrane region" description="Helical" evidence="9">
    <location>
        <begin position="20"/>
        <end position="42"/>
    </location>
</feature>
<dbReference type="PANTHER" id="PTHR31595">
    <property type="entry name" value="LONG-CHAIN-ALCOHOL O-FATTY-ACYLTRANSFERASE 3-RELATED"/>
    <property type="match status" value="1"/>
</dbReference>
<feature type="compositionally biased region" description="Polar residues" evidence="8">
    <location>
        <begin position="115"/>
        <end position="128"/>
    </location>
</feature>
<evidence type="ECO:0000256" key="1">
    <source>
        <dbReference type="ARBA" id="ARBA00004141"/>
    </source>
</evidence>
<feature type="region of interest" description="Disordered" evidence="8">
    <location>
        <begin position="109"/>
        <end position="128"/>
    </location>
</feature>
<feature type="transmembrane region" description="Helical" evidence="9">
    <location>
        <begin position="170"/>
        <end position="197"/>
    </location>
</feature>
<feature type="transmembrane region" description="Helical" evidence="9">
    <location>
        <begin position="217"/>
        <end position="238"/>
    </location>
</feature>
<evidence type="ECO:0000256" key="9">
    <source>
        <dbReference type="SAM" id="Phobius"/>
    </source>
</evidence>
<evidence type="ECO:0000256" key="7">
    <source>
        <dbReference type="ARBA" id="ARBA00023136"/>
    </source>
</evidence>
<feature type="transmembrane region" description="Helical" evidence="9">
    <location>
        <begin position="49"/>
        <end position="66"/>
    </location>
</feature>
<protein>
    <recommendedName>
        <fullName evidence="10">Wax synthase domain-containing protein</fullName>
    </recommendedName>
</protein>
<dbReference type="AlphaFoldDB" id="A0A0C9T0E2"/>
<evidence type="ECO:0000256" key="6">
    <source>
        <dbReference type="ARBA" id="ARBA00022989"/>
    </source>
</evidence>
<dbReference type="GO" id="GO:0006629">
    <property type="term" value="P:lipid metabolic process"/>
    <property type="evidence" value="ECO:0007669"/>
    <property type="project" value="InterPro"/>
</dbReference>
<accession>A0A0C9T0E2</accession>
<dbReference type="InterPro" id="IPR032805">
    <property type="entry name" value="Wax_synthase_dom"/>
</dbReference>
<dbReference type="InterPro" id="IPR044851">
    <property type="entry name" value="Wax_synthase"/>
</dbReference>
<comment type="pathway">
    <text evidence="2">Secondary metabolite biosynthesis.</text>
</comment>
<sequence length="412" mass="45792">MTSQPSDIGSVFSTSQGASLTIGSFLTYILPAFACQYLMGVLVQLRGTIIYRVALFPIMLWLAWQANASIDFSGGDPTLAHLNTAFLMSAVLVAMHACTWATAQEPYRRTDERLSSQPSQGHQDNAGSSSISTALWNAWDLLLNVRGVGWNWSQGITFPQPAFNTHSRTAFVLLSAVRFAVYALASDATFQAIRMFSPEEFSSSAGGSIYDPSLPPILQLLRCLTISALTICMINFGLQWAYQLQAILFVALLQQRPSQWPPLFDSPWLSTSLSDLWARRWHQMIRHILLALGGRPFGYLFGRLGSVIGVFLLSGIFHDIELRSVGRGGNSLVLTGFFVMNGVGVVLERVWKRVCGRRVGGIWGWIWTFSWLALWGIPMLDAWAKAGRFGDQGFSRMFQPSVVLVSFVRRYI</sequence>
<comment type="similarity">
    <text evidence="3">Belongs to the wax synthase family.</text>
</comment>
<feature type="transmembrane region" description="Helical" evidence="9">
    <location>
        <begin position="297"/>
        <end position="317"/>
    </location>
</feature>
<reference evidence="12" key="2">
    <citation type="submission" date="2015-01" db="EMBL/GenBank/DDBJ databases">
        <title>Evolutionary Origins and Diversification of the Mycorrhizal Mutualists.</title>
        <authorList>
            <consortium name="DOE Joint Genome Institute"/>
            <consortium name="Mycorrhizal Genomics Consortium"/>
            <person name="Kohler A."/>
            <person name="Kuo A."/>
            <person name="Nagy L.G."/>
            <person name="Floudas D."/>
            <person name="Copeland A."/>
            <person name="Barry K.W."/>
            <person name="Cichocki N."/>
            <person name="Veneault-Fourrey C."/>
            <person name="LaButti K."/>
            <person name="Lindquist E.A."/>
            <person name="Lipzen A."/>
            <person name="Lundell T."/>
            <person name="Morin E."/>
            <person name="Murat C."/>
            <person name="Riley R."/>
            <person name="Ohm R."/>
            <person name="Sun H."/>
            <person name="Tunlid A."/>
            <person name="Henrissat B."/>
            <person name="Grigoriev I.V."/>
            <person name="Hibbett D.S."/>
            <person name="Martin F."/>
        </authorList>
    </citation>
    <scope>NUCLEOTIDE SEQUENCE [LARGE SCALE GENOMIC DNA]</scope>
    <source>
        <strain evidence="12">ATCC 200175</strain>
    </source>
</reference>
<evidence type="ECO:0000256" key="8">
    <source>
        <dbReference type="SAM" id="MobiDB-lite"/>
    </source>
</evidence>
<evidence type="ECO:0000256" key="3">
    <source>
        <dbReference type="ARBA" id="ARBA00007282"/>
    </source>
</evidence>
<dbReference type="EMBL" id="KN821398">
    <property type="protein sequence ID" value="KIJ04928.1"/>
    <property type="molecule type" value="Genomic_DNA"/>
</dbReference>
<proteinExistence type="inferred from homology"/>
<feature type="domain" description="Wax synthase" evidence="10">
    <location>
        <begin position="260"/>
        <end position="339"/>
    </location>
</feature>
<dbReference type="GO" id="GO:0008374">
    <property type="term" value="F:O-acyltransferase activity"/>
    <property type="evidence" value="ECO:0007669"/>
    <property type="project" value="InterPro"/>
</dbReference>
<comment type="subcellular location">
    <subcellularLocation>
        <location evidence="1">Membrane</location>
        <topology evidence="1">Multi-pass membrane protein</topology>
    </subcellularLocation>
</comment>
<evidence type="ECO:0000256" key="2">
    <source>
        <dbReference type="ARBA" id="ARBA00005179"/>
    </source>
</evidence>
<dbReference type="OrthoDB" id="1077582at2759"/>
<dbReference type="Pfam" id="PF13813">
    <property type="entry name" value="MBOAT_2"/>
    <property type="match status" value="1"/>
</dbReference>